<evidence type="ECO:0000256" key="1">
    <source>
        <dbReference type="ARBA" id="ARBA00022801"/>
    </source>
</evidence>
<dbReference type="CDD" id="cd07719">
    <property type="entry name" value="arylsulfatase_AtsA-like_MBL-fold"/>
    <property type="match status" value="1"/>
</dbReference>
<dbReference type="EMBL" id="AFNV02000017">
    <property type="protein sequence ID" value="ERJ18553.1"/>
    <property type="molecule type" value="Genomic_DNA"/>
</dbReference>
<evidence type="ECO:0000259" key="3">
    <source>
        <dbReference type="SMART" id="SM00849"/>
    </source>
</evidence>
<dbReference type="eggNOG" id="COG1234">
    <property type="taxonomic scope" value="Bacteria"/>
</dbReference>
<feature type="chain" id="PRO_5004628060" evidence="2">
    <location>
        <begin position="32"/>
        <end position="331"/>
    </location>
</feature>
<dbReference type="SMART" id="SM00849">
    <property type="entry name" value="Lactamase_B"/>
    <property type="match status" value="1"/>
</dbReference>
<reference evidence="4 5" key="2">
    <citation type="journal article" date="2013" name="PLoS ONE">
        <title>INDIGO - INtegrated Data Warehouse of MIcrobial GenOmes with Examples from the Red Sea Extremophiles.</title>
        <authorList>
            <person name="Alam I."/>
            <person name="Antunes A."/>
            <person name="Kamau A.A."/>
            <person name="Ba Alawi W."/>
            <person name="Kalkatawi M."/>
            <person name="Stingl U."/>
            <person name="Bajic V.B."/>
        </authorList>
    </citation>
    <scope>NUCLEOTIDE SEQUENCE [LARGE SCALE GENOMIC DNA]</scope>
    <source>
        <strain evidence="4 5">E1L3A</strain>
    </source>
</reference>
<sequence length="331" mass="35569">MFQTMRYRFLHHLSVAVLLGLIGLLPANAWAQDASDTNVELLLLGTKGGPALLTPKRISQSSALIVDDEIVMIDAGYGASLRLAQAGQSLKQLHSIFITHFHSDHVLDYPALVMNAWATGLKQPISVYGPPGMQAMTDQVWQMFAVDIDKRVADEGRPDPRKLVDVHEIDAGSVLDDATMKVAALRVPHPPFGDGEAFAYRFQVAGKTIVFTGDLHSFPDGFTEFAKDADIMVSEMVNADAVQALSQRIGNGDTLAKAILSHHVTGAQVGHAAHAAGVKKLVLSHLVPADDPSVTEQSWIDAVRGDYDGPVVVARDGMRIDVAGKPANNSQ</sequence>
<protein>
    <submittedName>
        <fullName evidence="4">3-deoxy-manno-octulosonate cytidylyltransferase CMP-KDO synthetase protein</fullName>
        <ecNumber evidence="4">2.7.7.38</ecNumber>
    </submittedName>
</protein>
<dbReference type="STRING" id="1033802.SSPSH_002441"/>
<dbReference type="GO" id="GO:0008690">
    <property type="term" value="F:3-deoxy-manno-octulosonate cytidylyltransferase activity"/>
    <property type="evidence" value="ECO:0007669"/>
    <property type="project" value="UniProtKB-EC"/>
</dbReference>
<dbReference type="PANTHER" id="PTHR46018">
    <property type="entry name" value="ZINC PHOSPHODIESTERASE ELAC PROTEIN 1"/>
    <property type="match status" value="1"/>
</dbReference>
<dbReference type="InterPro" id="IPR044094">
    <property type="entry name" value="AtsA-like_MBL-fold"/>
</dbReference>
<feature type="signal peptide" evidence="2">
    <location>
        <begin position="1"/>
        <end position="31"/>
    </location>
</feature>
<dbReference type="Proteomes" id="UP000006242">
    <property type="component" value="Unassembled WGS sequence"/>
</dbReference>
<dbReference type="Gene3D" id="3.60.15.10">
    <property type="entry name" value="Ribonuclease Z/Hydroxyacylglutathione hydrolase-like"/>
    <property type="match status" value="1"/>
</dbReference>
<dbReference type="InterPro" id="IPR036866">
    <property type="entry name" value="RibonucZ/Hydroxyglut_hydro"/>
</dbReference>
<feature type="domain" description="Metallo-beta-lactamase" evidence="3">
    <location>
        <begin position="59"/>
        <end position="263"/>
    </location>
</feature>
<dbReference type="PANTHER" id="PTHR46018:SF2">
    <property type="entry name" value="ZINC PHOSPHODIESTERASE ELAC PROTEIN 1"/>
    <property type="match status" value="1"/>
</dbReference>
<evidence type="ECO:0000313" key="5">
    <source>
        <dbReference type="Proteomes" id="UP000006242"/>
    </source>
</evidence>
<proteinExistence type="predicted"/>
<dbReference type="AlphaFoldDB" id="U2FWE4"/>
<evidence type="ECO:0000313" key="4">
    <source>
        <dbReference type="EMBL" id="ERJ18553.1"/>
    </source>
</evidence>
<dbReference type="RefSeq" id="WP_021031719.1">
    <property type="nucleotide sequence ID" value="NZ_AFNV02000017.1"/>
</dbReference>
<name>U2FWE4_9GAMM</name>
<evidence type="ECO:0000256" key="2">
    <source>
        <dbReference type="SAM" id="SignalP"/>
    </source>
</evidence>
<dbReference type="EC" id="2.7.7.38" evidence="4"/>
<keyword evidence="4" id="KW-0548">Nucleotidyltransferase</keyword>
<keyword evidence="4" id="KW-0808">Transferase</keyword>
<keyword evidence="1" id="KW-0378">Hydrolase</keyword>
<accession>U2FWE4</accession>
<dbReference type="SUPFAM" id="SSF56281">
    <property type="entry name" value="Metallo-hydrolase/oxidoreductase"/>
    <property type="match status" value="1"/>
</dbReference>
<keyword evidence="2" id="KW-0732">Signal</keyword>
<dbReference type="GO" id="GO:0042781">
    <property type="term" value="F:3'-tRNA processing endoribonuclease activity"/>
    <property type="evidence" value="ECO:0007669"/>
    <property type="project" value="TreeGrafter"/>
</dbReference>
<gene>
    <name evidence="4" type="ORF">SSPSH_002441</name>
</gene>
<keyword evidence="5" id="KW-1185">Reference proteome</keyword>
<reference evidence="4 5" key="1">
    <citation type="journal article" date="2011" name="J. Bacteriol.">
        <title>Genome sequence of Salinisphaera shabanensis, a gammaproteobacterium from the harsh, variable environment of the brine-seawater interface of the Shaban Deep in the Red Sea.</title>
        <authorList>
            <person name="Antunes A."/>
            <person name="Alam I."/>
            <person name="Bajic V.B."/>
            <person name="Stingl U."/>
        </authorList>
    </citation>
    <scope>NUCLEOTIDE SEQUENCE [LARGE SCALE GENOMIC DNA]</scope>
    <source>
        <strain evidence="4 5">E1L3A</strain>
    </source>
</reference>
<dbReference type="InterPro" id="IPR001279">
    <property type="entry name" value="Metallo-B-lactamas"/>
</dbReference>
<dbReference type="Pfam" id="PF12706">
    <property type="entry name" value="Lactamase_B_2"/>
    <property type="match status" value="1"/>
</dbReference>
<comment type="caution">
    <text evidence="4">The sequence shown here is derived from an EMBL/GenBank/DDBJ whole genome shotgun (WGS) entry which is preliminary data.</text>
</comment>
<organism evidence="4 5">
    <name type="scientific">Salinisphaera shabanensis E1L3A</name>
    <dbReference type="NCBI Taxonomy" id="1033802"/>
    <lineage>
        <taxon>Bacteria</taxon>
        <taxon>Pseudomonadati</taxon>
        <taxon>Pseudomonadota</taxon>
        <taxon>Gammaproteobacteria</taxon>
        <taxon>Salinisphaerales</taxon>
        <taxon>Salinisphaeraceae</taxon>
        <taxon>Salinisphaera</taxon>
    </lineage>
</organism>